<dbReference type="Proteomes" id="UP000185161">
    <property type="component" value="Chromosome"/>
</dbReference>
<reference evidence="2 4" key="3">
    <citation type="submission" date="2018-07" db="EMBL/GenBank/DDBJ databases">
        <title>Genomic and Epidemiologic Investigation of an Indolent Hospital Outbreak.</title>
        <authorList>
            <person name="Johnson R.C."/>
            <person name="Deming C."/>
            <person name="Conlan S."/>
            <person name="Zellmer C.J."/>
            <person name="Michelin A.V."/>
            <person name="Lee-Lin S."/>
            <person name="Thomas P.J."/>
            <person name="Park M."/>
            <person name="Weingarten R.A."/>
            <person name="Less J."/>
            <person name="Dekker J.P."/>
            <person name="Frank K.M."/>
            <person name="Musser K.A."/>
            <person name="Mcquiston J.R."/>
            <person name="Henderson D.K."/>
            <person name="Lau A.F."/>
            <person name="Palmore T.N."/>
            <person name="Segre J.A."/>
        </authorList>
    </citation>
    <scope>NUCLEOTIDE SEQUENCE [LARGE SCALE GENOMIC DNA]</scope>
    <source>
        <strain evidence="2 4">SK-NIH.Env10_0317</strain>
    </source>
</reference>
<keyword evidence="3" id="KW-1185">Reference proteome</keyword>
<dbReference type="AlphaFoldDB" id="A0A1L6JBS3"/>
<organism evidence="1 3">
    <name type="scientific">Sphingomonas koreensis</name>
    <dbReference type="NCBI Taxonomy" id="93064"/>
    <lineage>
        <taxon>Bacteria</taxon>
        <taxon>Pseudomonadati</taxon>
        <taxon>Pseudomonadota</taxon>
        <taxon>Alphaproteobacteria</taxon>
        <taxon>Sphingomonadales</taxon>
        <taxon>Sphingomonadaceae</taxon>
        <taxon>Sphingomonas</taxon>
    </lineage>
</organism>
<dbReference type="EMBL" id="QQWO01000026">
    <property type="protein sequence ID" value="RSU99143.1"/>
    <property type="molecule type" value="Genomic_DNA"/>
</dbReference>
<dbReference type="GeneID" id="44133611"/>
<evidence type="ECO:0000313" key="3">
    <source>
        <dbReference type="Proteomes" id="UP000185161"/>
    </source>
</evidence>
<evidence type="ECO:0000313" key="2">
    <source>
        <dbReference type="EMBL" id="RSU99143.1"/>
    </source>
</evidence>
<protein>
    <submittedName>
        <fullName evidence="1">Uncharacterized protein</fullName>
    </submittedName>
</protein>
<evidence type="ECO:0000313" key="4">
    <source>
        <dbReference type="Proteomes" id="UP000286681"/>
    </source>
</evidence>
<reference evidence="3" key="2">
    <citation type="submission" date="2016-12" db="EMBL/GenBank/DDBJ databases">
        <title>Whole genome sequencing of Sphingomonas sp. ABOJV.</title>
        <authorList>
            <person name="Conlan S."/>
            <person name="Thomas P.J."/>
            <person name="Mullikin J."/>
            <person name="Palmore T.N."/>
            <person name="Frank K.M."/>
            <person name="Segre J.A."/>
        </authorList>
    </citation>
    <scope>NUCLEOTIDE SEQUENCE [LARGE SCALE GENOMIC DNA]</scope>
    <source>
        <strain evidence="3">ABOJV</strain>
    </source>
</reference>
<dbReference type="Proteomes" id="UP000286681">
    <property type="component" value="Unassembled WGS sequence"/>
</dbReference>
<accession>A0A1L6JBS3</accession>
<evidence type="ECO:0000313" key="1">
    <source>
        <dbReference type="EMBL" id="APR53333.1"/>
    </source>
</evidence>
<sequence length="118" mass="12954">MNDLSEKIAADFGRKMARQMQAQLQREVALVQSLLEPADLIMMLSKLAAGISNAAIMVGLQVRKEEADPDALYELLLESIHRLTAIGKPEILELIAAIDAKETRTPAQTEMLVKRGAL</sequence>
<name>A0A1L6JBS3_9SPHN</name>
<dbReference type="EMBL" id="CP018820">
    <property type="protein sequence ID" value="APR53333.1"/>
    <property type="molecule type" value="Genomic_DNA"/>
</dbReference>
<proteinExistence type="predicted"/>
<dbReference type="RefSeq" id="WP_075151971.1">
    <property type="nucleotide sequence ID" value="NZ_CP018820.1"/>
</dbReference>
<dbReference type="KEGG" id="skr:BRX40_13660"/>
<reference evidence="1" key="1">
    <citation type="submission" date="2016-12" db="EMBL/GenBank/DDBJ databases">
        <title>Whole genome sequencing of Sphingomonas koreensis.</title>
        <authorList>
            <person name="Conlan S."/>
            <person name="Thomas P.J."/>
            <person name="Mullikin J."/>
            <person name="Palmore T.N."/>
            <person name="Frank K.M."/>
            <person name="Segre J.A."/>
        </authorList>
    </citation>
    <scope>NUCLEOTIDE SEQUENCE</scope>
    <source>
        <strain evidence="1">ABOJV</strain>
    </source>
</reference>
<gene>
    <name evidence="1" type="ORF">BRX40_13660</name>
    <name evidence="2" type="ORF">CA257_21060</name>
</gene>
<dbReference type="STRING" id="93064.BRX40_13660"/>